<dbReference type="Pfam" id="PF00072">
    <property type="entry name" value="Response_reg"/>
    <property type="match status" value="1"/>
</dbReference>
<dbReference type="AlphaFoldDB" id="A0A084JQK9"/>
<dbReference type="InterPro" id="IPR009057">
    <property type="entry name" value="Homeodomain-like_sf"/>
</dbReference>
<organism evidence="13 14">
    <name type="scientific">Lacrimispora celerecrescens</name>
    <dbReference type="NCBI Taxonomy" id="29354"/>
    <lineage>
        <taxon>Bacteria</taxon>
        <taxon>Bacillati</taxon>
        <taxon>Bacillota</taxon>
        <taxon>Clostridia</taxon>
        <taxon>Lachnospirales</taxon>
        <taxon>Lachnospiraceae</taxon>
        <taxon>Lacrimispora</taxon>
    </lineage>
</organism>
<name>A0A084JQK9_9FIRM</name>
<evidence type="ECO:0000256" key="9">
    <source>
        <dbReference type="ARBA" id="ARBA00024867"/>
    </source>
</evidence>
<keyword evidence="8" id="KW-0804">Transcription</keyword>
<evidence type="ECO:0000256" key="10">
    <source>
        <dbReference type="PROSITE-ProRule" id="PRU00169"/>
    </source>
</evidence>
<sequence length="333" mass="37920">MHKLLIADDEKMIRESIVELIDWKALGVQITASCKNGMEALDAIMDTAPDIVMTDIHMPGLDGLDLIEKIYRLDSHIQFIILTGYPEFEYARRALKYGVREYLLKPISEEVIIEAVNHVKKSLLVYGNPSIGNLVSRLFIIRQEEDSDQAKKLLSRFFTHFTKPEELRHIGLNLLMELQTRLEPPSAEDLSHFTELIMAAQRIEELRSIITNQLLCVLYAGGSTKTSLCDTVKAYVTVHLDDENLSLKHIAENLLYINVNYLSRTFTKQSGEKFSNYLNHTRIEKAKRLLHQNGAEHIYAIAEAVGFGNNPQYFSQVFKKYTGSTPSQFAKGI</sequence>
<dbReference type="RefSeq" id="WP_038278160.1">
    <property type="nucleotide sequence ID" value="NZ_JPME01000006.1"/>
</dbReference>
<dbReference type="Gene3D" id="3.40.50.2300">
    <property type="match status" value="1"/>
</dbReference>
<dbReference type="GO" id="GO:0000160">
    <property type="term" value="P:phosphorelay signal transduction system"/>
    <property type="evidence" value="ECO:0007669"/>
    <property type="project" value="UniProtKB-KW"/>
</dbReference>
<comment type="caution">
    <text evidence="13">The sequence shown here is derived from an EMBL/GenBank/DDBJ whole genome shotgun (WGS) entry which is preliminary data.</text>
</comment>
<evidence type="ECO:0000256" key="2">
    <source>
        <dbReference type="ARBA" id="ARBA00018672"/>
    </source>
</evidence>
<dbReference type="Gene3D" id="1.10.10.60">
    <property type="entry name" value="Homeodomain-like"/>
    <property type="match status" value="2"/>
</dbReference>
<dbReference type="CDD" id="cd17536">
    <property type="entry name" value="REC_YesN-like"/>
    <property type="match status" value="1"/>
</dbReference>
<evidence type="ECO:0000256" key="3">
    <source>
        <dbReference type="ARBA" id="ARBA00022490"/>
    </source>
</evidence>
<dbReference type="InterPro" id="IPR011006">
    <property type="entry name" value="CheY-like_superfamily"/>
</dbReference>
<comment type="subcellular location">
    <subcellularLocation>
        <location evidence="1">Cytoplasm</location>
    </subcellularLocation>
</comment>
<keyword evidence="5" id="KW-0902">Two-component regulatory system</keyword>
<dbReference type="SUPFAM" id="SSF46689">
    <property type="entry name" value="Homeodomain-like"/>
    <property type="match status" value="1"/>
</dbReference>
<dbReference type="GO" id="GO:0003700">
    <property type="term" value="F:DNA-binding transcription factor activity"/>
    <property type="evidence" value="ECO:0007669"/>
    <property type="project" value="InterPro"/>
</dbReference>
<keyword evidence="6" id="KW-0805">Transcription regulation</keyword>
<dbReference type="GO" id="GO:0043565">
    <property type="term" value="F:sequence-specific DNA binding"/>
    <property type="evidence" value="ECO:0007669"/>
    <property type="project" value="InterPro"/>
</dbReference>
<dbReference type="InterPro" id="IPR051552">
    <property type="entry name" value="HptR"/>
</dbReference>
<dbReference type="PANTHER" id="PTHR42713:SF3">
    <property type="entry name" value="TRANSCRIPTIONAL REGULATORY PROTEIN HPTR"/>
    <property type="match status" value="1"/>
</dbReference>
<evidence type="ECO:0000256" key="6">
    <source>
        <dbReference type="ARBA" id="ARBA00023015"/>
    </source>
</evidence>
<evidence type="ECO:0000256" key="8">
    <source>
        <dbReference type="ARBA" id="ARBA00023163"/>
    </source>
</evidence>
<dbReference type="Pfam" id="PF12833">
    <property type="entry name" value="HTH_18"/>
    <property type="match status" value="1"/>
</dbReference>
<dbReference type="EMBL" id="JPME01000006">
    <property type="protein sequence ID" value="KEZ91243.1"/>
    <property type="molecule type" value="Genomic_DNA"/>
</dbReference>
<evidence type="ECO:0000256" key="7">
    <source>
        <dbReference type="ARBA" id="ARBA00023125"/>
    </source>
</evidence>
<comment type="function">
    <text evidence="9">May play the central regulatory role in sporulation. It may be an element of the effector pathway responsible for the activation of sporulation genes in response to nutritional stress. Spo0A may act in concert with spo0H (a sigma factor) to control the expression of some genes that are critical to the sporulation process.</text>
</comment>
<protein>
    <recommendedName>
        <fullName evidence="2">Stage 0 sporulation protein A homolog</fullName>
    </recommendedName>
</protein>
<keyword evidence="4 10" id="KW-0597">Phosphoprotein</keyword>
<dbReference type="PROSITE" id="PS01124">
    <property type="entry name" value="HTH_ARAC_FAMILY_2"/>
    <property type="match status" value="1"/>
</dbReference>
<feature type="modified residue" description="4-aspartylphosphate" evidence="10">
    <location>
        <position position="55"/>
    </location>
</feature>
<evidence type="ECO:0000313" key="14">
    <source>
        <dbReference type="Proteomes" id="UP000028525"/>
    </source>
</evidence>
<evidence type="ECO:0000256" key="5">
    <source>
        <dbReference type="ARBA" id="ARBA00023012"/>
    </source>
</evidence>
<dbReference type="GO" id="GO:0005737">
    <property type="term" value="C:cytoplasm"/>
    <property type="evidence" value="ECO:0007669"/>
    <property type="project" value="UniProtKB-SubCell"/>
</dbReference>
<evidence type="ECO:0000256" key="1">
    <source>
        <dbReference type="ARBA" id="ARBA00004496"/>
    </source>
</evidence>
<dbReference type="OrthoDB" id="9794370at2"/>
<dbReference type="PANTHER" id="PTHR42713">
    <property type="entry name" value="HISTIDINE KINASE-RELATED"/>
    <property type="match status" value="1"/>
</dbReference>
<dbReference type="STRING" id="29354.IO98_04135"/>
<evidence type="ECO:0000256" key="4">
    <source>
        <dbReference type="ARBA" id="ARBA00022553"/>
    </source>
</evidence>
<dbReference type="InterPro" id="IPR001789">
    <property type="entry name" value="Sig_transdc_resp-reg_receiver"/>
</dbReference>
<reference evidence="13 14" key="1">
    <citation type="submission" date="2014-07" db="EMBL/GenBank/DDBJ databases">
        <title>Draft genome of Clostridium celerecrescens 152B isolated from sediments associated with methane hydrate from Krishna Godavari basin.</title>
        <authorList>
            <person name="Honkalas V.S."/>
            <person name="Dabir A.P."/>
            <person name="Arora P."/>
            <person name="Dhakephalkar P.K."/>
        </authorList>
    </citation>
    <scope>NUCLEOTIDE SEQUENCE [LARGE SCALE GENOMIC DNA]</scope>
    <source>
        <strain evidence="13 14">152B</strain>
    </source>
</reference>
<keyword evidence="3" id="KW-0963">Cytoplasm</keyword>
<dbReference type="SUPFAM" id="SSF52172">
    <property type="entry name" value="CheY-like"/>
    <property type="match status" value="1"/>
</dbReference>
<evidence type="ECO:0000259" key="12">
    <source>
        <dbReference type="PROSITE" id="PS50110"/>
    </source>
</evidence>
<dbReference type="InterPro" id="IPR018060">
    <property type="entry name" value="HTH_AraC"/>
</dbReference>
<feature type="domain" description="HTH araC/xylS-type" evidence="11">
    <location>
        <begin position="230"/>
        <end position="332"/>
    </location>
</feature>
<dbReference type="PROSITE" id="PS50110">
    <property type="entry name" value="RESPONSE_REGULATORY"/>
    <property type="match status" value="1"/>
</dbReference>
<evidence type="ECO:0000259" key="11">
    <source>
        <dbReference type="PROSITE" id="PS01124"/>
    </source>
</evidence>
<keyword evidence="7" id="KW-0238">DNA-binding</keyword>
<evidence type="ECO:0000313" key="13">
    <source>
        <dbReference type="EMBL" id="KEZ91243.1"/>
    </source>
</evidence>
<feature type="domain" description="Response regulatory" evidence="12">
    <location>
        <begin position="3"/>
        <end position="120"/>
    </location>
</feature>
<accession>A0A084JQK9</accession>
<keyword evidence="14" id="KW-1185">Reference proteome</keyword>
<proteinExistence type="predicted"/>
<dbReference type="SMART" id="SM00342">
    <property type="entry name" value="HTH_ARAC"/>
    <property type="match status" value="1"/>
</dbReference>
<dbReference type="Proteomes" id="UP000028525">
    <property type="component" value="Unassembled WGS sequence"/>
</dbReference>
<dbReference type="SMART" id="SM00448">
    <property type="entry name" value="REC"/>
    <property type="match status" value="1"/>
</dbReference>
<gene>
    <name evidence="13" type="ORF">IO98_04135</name>
</gene>